<evidence type="ECO:0000256" key="5">
    <source>
        <dbReference type="ARBA" id="ARBA00048200"/>
    </source>
</evidence>
<dbReference type="Pfam" id="PF04321">
    <property type="entry name" value="RmlD_sub_bind"/>
    <property type="match status" value="1"/>
</dbReference>
<evidence type="ECO:0000256" key="2">
    <source>
        <dbReference type="ARBA" id="ARBA00010944"/>
    </source>
</evidence>
<comment type="cofactor">
    <cofactor evidence="6">
        <name>Mg(2+)</name>
        <dbReference type="ChEBI" id="CHEBI:18420"/>
    </cofactor>
    <text evidence="6">Binds 1 Mg(2+) ion per monomer.</text>
</comment>
<comment type="similarity">
    <text evidence="2 6">Belongs to the dTDP-4-dehydrorhamnose reductase family.</text>
</comment>
<dbReference type="PANTHER" id="PTHR10491">
    <property type="entry name" value="DTDP-4-DEHYDRORHAMNOSE REDUCTASE"/>
    <property type="match status" value="1"/>
</dbReference>
<evidence type="ECO:0000259" key="7">
    <source>
        <dbReference type="Pfam" id="PF04321"/>
    </source>
</evidence>
<sequence>MHNILLTGVNGQVGFELKRSLQGLGTVHAPGREGLDLTRPDAIRELVRALKPTLIVNPAAYTAVDKAESEAELAYAINATAAGVLAEEAKRLGVPLIHYSTDYVYSGEGSQPWREDDAVAPPNVYGASKLAGEEAIRASGCDHLILRTSWVYGARGKNFLLTMLKFGRERDSMSIVADQIGAPTWSRSIADITAHIVAGRPDWEGVSGVYHLVNAGETSWHGFAEAIFKLAAERGDKVPTTLAAIATEAYPTPAKRPKNSRLQLDKLHDTFGLVPPDWEEALKLCFDTVA</sequence>
<comment type="pathway">
    <text evidence="1 6">Carbohydrate biosynthesis; dTDP-L-rhamnose biosynthesis.</text>
</comment>
<name>A0ABQ5YN46_9NEIS</name>
<dbReference type="EMBL" id="BSOG01000007">
    <property type="protein sequence ID" value="GLR15192.1"/>
    <property type="molecule type" value="Genomic_DNA"/>
</dbReference>
<dbReference type="InterPro" id="IPR029903">
    <property type="entry name" value="RmlD-like-bd"/>
</dbReference>
<keyword evidence="6" id="KW-0560">Oxidoreductase</keyword>
<comment type="catalytic activity">
    <reaction evidence="5 6">
        <text>dTDP-beta-L-rhamnose + NADP(+) = dTDP-4-dehydro-beta-L-rhamnose + NADPH + H(+)</text>
        <dbReference type="Rhea" id="RHEA:21796"/>
        <dbReference type="ChEBI" id="CHEBI:15378"/>
        <dbReference type="ChEBI" id="CHEBI:57510"/>
        <dbReference type="ChEBI" id="CHEBI:57783"/>
        <dbReference type="ChEBI" id="CHEBI:58349"/>
        <dbReference type="ChEBI" id="CHEBI:62830"/>
        <dbReference type="EC" id="1.1.1.133"/>
    </reaction>
</comment>
<evidence type="ECO:0000256" key="4">
    <source>
        <dbReference type="ARBA" id="ARBA00017099"/>
    </source>
</evidence>
<keyword evidence="6" id="KW-0521">NADP</keyword>
<comment type="caution">
    <text evidence="8">The sequence shown here is derived from an EMBL/GenBank/DDBJ whole genome shotgun (WGS) entry which is preliminary data.</text>
</comment>
<gene>
    <name evidence="8" type="ORF">GCM10007907_39820</name>
</gene>
<dbReference type="InterPro" id="IPR036291">
    <property type="entry name" value="NAD(P)-bd_dom_sf"/>
</dbReference>
<accession>A0ABQ5YN46</accession>
<protein>
    <recommendedName>
        <fullName evidence="4 6">dTDP-4-dehydrorhamnose reductase</fullName>
        <ecNumber evidence="3 6">1.1.1.133</ecNumber>
    </recommendedName>
</protein>
<dbReference type="Proteomes" id="UP001156706">
    <property type="component" value="Unassembled WGS sequence"/>
</dbReference>
<evidence type="ECO:0000256" key="6">
    <source>
        <dbReference type="RuleBase" id="RU364082"/>
    </source>
</evidence>
<dbReference type="NCBIfam" id="TIGR01214">
    <property type="entry name" value="rmlD"/>
    <property type="match status" value="1"/>
</dbReference>
<evidence type="ECO:0000313" key="9">
    <source>
        <dbReference type="Proteomes" id="UP001156706"/>
    </source>
</evidence>
<reference evidence="9" key="1">
    <citation type="journal article" date="2019" name="Int. J. Syst. Evol. Microbiol.">
        <title>The Global Catalogue of Microorganisms (GCM) 10K type strain sequencing project: providing services to taxonomists for standard genome sequencing and annotation.</title>
        <authorList>
            <consortium name="The Broad Institute Genomics Platform"/>
            <consortium name="The Broad Institute Genome Sequencing Center for Infectious Disease"/>
            <person name="Wu L."/>
            <person name="Ma J."/>
        </authorList>
    </citation>
    <scope>NUCLEOTIDE SEQUENCE [LARGE SCALE GENOMIC DNA]</scope>
    <source>
        <strain evidence="9">NBRC 110044</strain>
    </source>
</reference>
<evidence type="ECO:0000256" key="1">
    <source>
        <dbReference type="ARBA" id="ARBA00004781"/>
    </source>
</evidence>
<dbReference type="SUPFAM" id="SSF51735">
    <property type="entry name" value="NAD(P)-binding Rossmann-fold domains"/>
    <property type="match status" value="1"/>
</dbReference>
<dbReference type="EC" id="1.1.1.133" evidence="3 6"/>
<dbReference type="Gene3D" id="3.40.50.720">
    <property type="entry name" value="NAD(P)-binding Rossmann-like Domain"/>
    <property type="match status" value="1"/>
</dbReference>
<comment type="function">
    <text evidence="6">Catalyzes the reduction of dTDP-6-deoxy-L-lyxo-4-hexulose to yield dTDP-L-rhamnose.</text>
</comment>
<evidence type="ECO:0000313" key="8">
    <source>
        <dbReference type="EMBL" id="GLR15192.1"/>
    </source>
</evidence>
<dbReference type="Gene3D" id="3.90.25.10">
    <property type="entry name" value="UDP-galactose 4-epimerase, domain 1"/>
    <property type="match status" value="1"/>
</dbReference>
<dbReference type="PANTHER" id="PTHR10491:SF4">
    <property type="entry name" value="METHIONINE ADENOSYLTRANSFERASE 2 SUBUNIT BETA"/>
    <property type="match status" value="1"/>
</dbReference>
<dbReference type="RefSeq" id="WP_284198260.1">
    <property type="nucleotide sequence ID" value="NZ_BSOG01000007.1"/>
</dbReference>
<proteinExistence type="inferred from homology"/>
<organism evidence="8 9">
    <name type="scientific">Chitinimonas prasina</name>
    <dbReference type="NCBI Taxonomy" id="1434937"/>
    <lineage>
        <taxon>Bacteria</taxon>
        <taxon>Pseudomonadati</taxon>
        <taxon>Pseudomonadota</taxon>
        <taxon>Betaproteobacteria</taxon>
        <taxon>Neisseriales</taxon>
        <taxon>Chitinibacteraceae</taxon>
        <taxon>Chitinimonas</taxon>
    </lineage>
</organism>
<dbReference type="CDD" id="cd05254">
    <property type="entry name" value="dTDP_HR_like_SDR_e"/>
    <property type="match status" value="1"/>
</dbReference>
<feature type="domain" description="RmlD-like substrate binding" evidence="7">
    <location>
        <begin position="3"/>
        <end position="289"/>
    </location>
</feature>
<dbReference type="NCBIfam" id="NF007440">
    <property type="entry name" value="PRK09987.1"/>
    <property type="match status" value="1"/>
</dbReference>
<evidence type="ECO:0000256" key="3">
    <source>
        <dbReference type="ARBA" id="ARBA00012929"/>
    </source>
</evidence>
<dbReference type="InterPro" id="IPR005913">
    <property type="entry name" value="dTDP_dehydrorham_reduct"/>
</dbReference>
<keyword evidence="9" id="KW-1185">Reference proteome</keyword>